<feature type="domain" description="DUF3566" evidence="2">
    <location>
        <begin position="49"/>
        <end position="88"/>
    </location>
</feature>
<name>A0ABT2CXP0_9BURK</name>
<keyword evidence="1" id="KW-0472">Membrane</keyword>
<dbReference type="InterPro" id="IPR021949">
    <property type="entry name" value="DUF3566_TM"/>
</dbReference>
<evidence type="ECO:0000256" key="1">
    <source>
        <dbReference type="SAM" id="Phobius"/>
    </source>
</evidence>
<reference evidence="3 4" key="1">
    <citation type="submission" date="2022-08" db="EMBL/GenBank/DDBJ databases">
        <title>Reclassification of Massilia species as members of the genera Telluria, Duganella, Pseudoduganella, Mokoshia gen. nov. and Zemynaea gen. nov. using orthogonal and non-orthogonal genome-based approaches.</title>
        <authorList>
            <person name="Bowman J.P."/>
        </authorList>
    </citation>
    <scope>NUCLEOTIDE SEQUENCE [LARGE SCALE GENOMIC DNA]</scope>
    <source>
        <strain evidence="3 4">JCM 31606</strain>
    </source>
</reference>
<keyword evidence="1" id="KW-0812">Transmembrane</keyword>
<dbReference type="Pfam" id="PF12089">
    <property type="entry name" value="DUF3566"/>
    <property type="match status" value="1"/>
</dbReference>
<evidence type="ECO:0000313" key="4">
    <source>
        <dbReference type="Proteomes" id="UP001204621"/>
    </source>
</evidence>
<evidence type="ECO:0000313" key="3">
    <source>
        <dbReference type="EMBL" id="MCS0657965.1"/>
    </source>
</evidence>
<accession>A0ABT2CXP0</accession>
<organism evidence="3 4">
    <name type="scientific">Massilia terrae</name>
    <dbReference type="NCBI Taxonomy" id="1811224"/>
    <lineage>
        <taxon>Bacteria</taxon>
        <taxon>Pseudomonadati</taxon>
        <taxon>Pseudomonadota</taxon>
        <taxon>Betaproteobacteria</taxon>
        <taxon>Burkholderiales</taxon>
        <taxon>Oxalobacteraceae</taxon>
        <taxon>Telluria group</taxon>
        <taxon>Massilia</taxon>
    </lineage>
</organism>
<keyword evidence="4" id="KW-1185">Reference proteome</keyword>
<dbReference type="RefSeq" id="WP_258811159.1">
    <property type="nucleotide sequence ID" value="NZ_JANUGU010000002.1"/>
</dbReference>
<comment type="caution">
    <text evidence="3">The sequence shown here is derived from an EMBL/GenBank/DDBJ whole genome shotgun (WGS) entry which is preliminary data.</text>
</comment>
<keyword evidence="1" id="KW-1133">Transmembrane helix</keyword>
<sequence length="92" mass="10129">MITKQVVNISALQYAKVAAAVNVIIAVPYAFLLQYSMPEPWVKEHLWLFILAVAVAFIVVGSLFCLIGAWVYNIIAARIGGFEFTIAEIGQN</sequence>
<proteinExistence type="predicted"/>
<feature type="transmembrane region" description="Helical" evidence="1">
    <location>
        <begin position="12"/>
        <end position="34"/>
    </location>
</feature>
<dbReference type="EMBL" id="JANUGU010000002">
    <property type="protein sequence ID" value="MCS0657965.1"/>
    <property type="molecule type" value="Genomic_DNA"/>
</dbReference>
<feature type="transmembrane region" description="Helical" evidence="1">
    <location>
        <begin position="46"/>
        <end position="72"/>
    </location>
</feature>
<gene>
    <name evidence="3" type="ORF">NX778_07810</name>
</gene>
<protein>
    <submittedName>
        <fullName evidence="3">DUF3566 domain-containing protein</fullName>
    </submittedName>
</protein>
<dbReference type="Proteomes" id="UP001204621">
    <property type="component" value="Unassembled WGS sequence"/>
</dbReference>
<evidence type="ECO:0000259" key="2">
    <source>
        <dbReference type="Pfam" id="PF12089"/>
    </source>
</evidence>